<gene>
    <name evidence="4" type="ORF">FTW19_03350</name>
</gene>
<reference evidence="4 5" key="1">
    <citation type="submission" date="2019-08" db="EMBL/GenBank/DDBJ databases">
        <title>Complete genome sequence of Terriglobus albidus strain ORNL.</title>
        <authorList>
            <person name="Podar M."/>
        </authorList>
    </citation>
    <scope>NUCLEOTIDE SEQUENCE [LARGE SCALE GENOMIC DNA]</scope>
    <source>
        <strain evidence="4 5">ORNL</strain>
    </source>
</reference>
<dbReference type="RefSeq" id="WP_147646328.1">
    <property type="nucleotide sequence ID" value="NZ_CP042806.1"/>
</dbReference>
<protein>
    <submittedName>
        <fullName evidence="4">DUF664 domain-containing protein</fullName>
    </submittedName>
</protein>
<dbReference type="Pfam" id="PF05163">
    <property type="entry name" value="DinB"/>
    <property type="match status" value="1"/>
</dbReference>
<dbReference type="AlphaFoldDB" id="A0A5B9E6B0"/>
<feature type="binding site" evidence="3">
    <location>
        <position position="51"/>
    </location>
    <ligand>
        <name>a divalent metal cation</name>
        <dbReference type="ChEBI" id="CHEBI:60240"/>
    </ligand>
</feature>
<evidence type="ECO:0000256" key="2">
    <source>
        <dbReference type="ARBA" id="ARBA00022723"/>
    </source>
</evidence>
<dbReference type="InterPro" id="IPR034660">
    <property type="entry name" value="DinB/YfiT-like"/>
</dbReference>
<dbReference type="InterPro" id="IPR007837">
    <property type="entry name" value="DinB"/>
</dbReference>
<keyword evidence="5" id="KW-1185">Reference proteome</keyword>
<dbReference type="OrthoDB" id="119841at2"/>
<evidence type="ECO:0000256" key="3">
    <source>
        <dbReference type="PIRSR" id="PIRSR607837-1"/>
    </source>
</evidence>
<organism evidence="4 5">
    <name type="scientific">Terriglobus albidus</name>
    <dbReference type="NCBI Taxonomy" id="1592106"/>
    <lineage>
        <taxon>Bacteria</taxon>
        <taxon>Pseudomonadati</taxon>
        <taxon>Acidobacteriota</taxon>
        <taxon>Terriglobia</taxon>
        <taxon>Terriglobales</taxon>
        <taxon>Acidobacteriaceae</taxon>
        <taxon>Terriglobus</taxon>
    </lineage>
</organism>
<evidence type="ECO:0000313" key="4">
    <source>
        <dbReference type="EMBL" id="QEE27134.1"/>
    </source>
</evidence>
<comment type="similarity">
    <text evidence="1">Belongs to the DinB family.</text>
</comment>
<feature type="binding site" evidence="3">
    <location>
        <position position="136"/>
    </location>
    <ligand>
        <name>a divalent metal cation</name>
        <dbReference type="ChEBI" id="CHEBI:60240"/>
    </ligand>
</feature>
<dbReference type="GO" id="GO:0046872">
    <property type="term" value="F:metal ion binding"/>
    <property type="evidence" value="ECO:0007669"/>
    <property type="project" value="UniProtKB-KW"/>
</dbReference>
<dbReference type="SUPFAM" id="SSF109854">
    <property type="entry name" value="DinB/YfiT-like putative metalloenzymes"/>
    <property type="match status" value="1"/>
</dbReference>
<evidence type="ECO:0000256" key="1">
    <source>
        <dbReference type="ARBA" id="ARBA00008635"/>
    </source>
</evidence>
<dbReference type="KEGG" id="talb:FTW19_03350"/>
<dbReference type="Proteomes" id="UP000321820">
    <property type="component" value="Chromosome"/>
</dbReference>
<evidence type="ECO:0000313" key="5">
    <source>
        <dbReference type="Proteomes" id="UP000321820"/>
    </source>
</evidence>
<feature type="binding site" evidence="3">
    <location>
        <position position="132"/>
    </location>
    <ligand>
        <name>a divalent metal cation</name>
        <dbReference type="ChEBI" id="CHEBI:60240"/>
    </ligand>
</feature>
<proteinExistence type="inferred from homology"/>
<dbReference type="Gene3D" id="1.20.120.450">
    <property type="entry name" value="dinb family like domain"/>
    <property type="match status" value="1"/>
</dbReference>
<name>A0A5B9E6B0_9BACT</name>
<dbReference type="EMBL" id="CP042806">
    <property type="protein sequence ID" value="QEE27134.1"/>
    <property type="molecule type" value="Genomic_DNA"/>
</dbReference>
<keyword evidence="2 3" id="KW-0479">Metal-binding</keyword>
<sequence length="165" mass="18700">MSAPVLSADEMLLWHTQTSDRLRGLLEQHPEALAFPCDIAKTSTLGGLLQHIVAVELRYAERLAGEPATEYDTIPYGTVAEVYATHDRAMELYRKVLADSSVNWDEEIEFVTRSLGAMVATRKAVFFHALTHAIRHYAQITTLLRQHEITMKFPLDYLFVAARRV</sequence>
<accession>A0A5B9E6B0</accession>